<dbReference type="EMBL" id="GBRH01258233">
    <property type="protein sequence ID" value="JAD39662.1"/>
    <property type="molecule type" value="Transcribed_RNA"/>
</dbReference>
<proteinExistence type="predicted"/>
<reference evidence="1" key="1">
    <citation type="submission" date="2014-09" db="EMBL/GenBank/DDBJ databases">
        <authorList>
            <person name="Magalhaes I.L.F."/>
            <person name="Oliveira U."/>
            <person name="Santos F.R."/>
            <person name="Vidigal T.H.D.A."/>
            <person name="Brescovit A.D."/>
            <person name="Santos A.J."/>
        </authorList>
    </citation>
    <scope>NUCLEOTIDE SEQUENCE</scope>
    <source>
        <tissue evidence="1">Shoot tissue taken approximately 20 cm above the soil surface</tissue>
    </source>
</reference>
<name>A0A0A8ZY02_ARUDO</name>
<accession>A0A0A8ZY02</accession>
<sequence>MKYNRSAMF</sequence>
<organism evidence="1">
    <name type="scientific">Arundo donax</name>
    <name type="common">Giant reed</name>
    <name type="synonym">Donax arundinaceus</name>
    <dbReference type="NCBI Taxonomy" id="35708"/>
    <lineage>
        <taxon>Eukaryota</taxon>
        <taxon>Viridiplantae</taxon>
        <taxon>Streptophyta</taxon>
        <taxon>Embryophyta</taxon>
        <taxon>Tracheophyta</taxon>
        <taxon>Spermatophyta</taxon>
        <taxon>Magnoliopsida</taxon>
        <taxon>Liliopsida</taxon>
        <taxon>Poales</taxon>
        <taxon>Poaceae</taxon>
        <taxon>PACMAD clade</taxon>
        <taxon>Arundinoideae</taxon>
        <taxon>Arundineae</taxon>
        <taxon>Arundo</taxon>
    </lineage>
</organism>
<evidence type="ECO:0000313" key="1">
    <source>
        <dbReference type="EMBL" id="JAD39662.1"/>
    </source>
</evidence>
<reference evidence="1" key="2">
    <citation type="journal article" date="2015" name="Data Brief">
        <title>Shoot transcriptome of the giant reed, Arundo donax.</title>
        <authorList>
            <person name="Barrero R.A."/>
            <person name="Guerrero F.D."/>
            <person name="Moolhuijzen P."/>
            <person name="Goolsby J.A."/>
            <person name="Tidwell J."/>
            <person name="Bellgard S.E."/>
            <person name="Bellgard M.I."/>
        </authorList>
    </citation>
    <scope>NUCLEOTIDE SEQUENCE</scope>
    <source>
        <tissue evidence="1">Shoot tissue taken approximately 20 cm above the soil surface</tissue>
    </source>
</reference>
<protein>
    <submittedName>
        <fullName evidence="1">Uncharacterized protein</fullName>
    </submittedName>
</protein>